<comment type="caution">
    <text evidence="3">The sequence shown here is derived from an EMBL/GenBank/DDBJ whole genome shotgun (WGS) entry which is preliminary data.</text>
</comment>
<dbReference type="Proteomes" id="UP001303647">
    <property type="component" value="Unassembled WGS sequence"/>
</dbReference>
<evidence type="ECO:0000313" key="4">
    <source>
        <dbReference type="Proteomes" id="UP001303647"/>
    </source>
</evidence>
<proteinExistence type="predicted"/>
<dbReference type="PANTHER" id="PTHR23159:SF31">
    <property type="entry name" value="CENTROSOME-ASSOCIATED PROTEIN CEP250 ISOFORM X1"/>
    <property type="match status" value="1"/>
</dbReference>
<keyword evidence="4" id="KW-1185">Reference proteome</keyword>
<feature type="region of interest" description="Disordered" evidence="2">
    <location>
        <begin position="204"/>
        <end position="224"/>
    </location>
</feature>
<dbReference type="PANTHER" id="PTHR23159">
    <property type="entry name" value="CENTROSOMAL PROTEIN 2"/>
    <property type="match status" value="1"/>
</dbReference>
<organism evidence="3 4">
    <name type="scientific">Corynascus novoguineensis</name>
    <dbReference type="NCBI Taxonomy" id="1126955"/>
    <lineage>
        <taxon>Eukaryota</taxon>
        <taxon>Fungi</taxon>
        <taxon>Dikarya</taxon>
        <taxon>Ascomycota</taxon>
        <taxon>Pezizomycotina</taxon>
        <taxon>Sordariomycetes</taxon>
        <taxon>Sordariomycetidae</taxon>
        <taxon>Sordariales</taxon>
        <taxon>Chaetomiaceae</taxon>
        <taxon>Corynascus</taxon>
    </lineage>
</organism>
<dbReference type="EMBL" id="MU857671">
    <property type="protein sequence ID" value="KAK4246590.1"/>
    <property type="molecule type" value="Genomic_DNA"/>
</dbReference>
<feature type="region of interest" description="Disordered" evidence="2">
    <location>
        <begin position="18"/>
        <end position="109"/>
    </location>
</feature>
<feature type="compositionally biased region" description="Polar residues" evidence="2">
    <location>
        <begin position="18"/>
        <end position="28"/>
    </location>
</feature>
<protein>
    <submittedName>
        <fullName evidence="3">Uncharacterized protein</fullName>
    </submittedName>
</protein>
<evidence type="ECO:0000256" key="1">
    <source>
        <dbReference type="SAM" id="Coils"/>
    </source>
</evidence>
<evidence type="ECO:0000256" key="2">
    <source>
        <dbReference type="SAM" id="MobiDB-lite"/>
    </source>
</evidence>
<reference evidence="3" key="2">
    <citation type="submission" date="2023-05" db="EMBL/GenBank/DDBJ databases">
        <authorList>
            <consortium name="Lawrence Berkeley National Laboratory"/>
            <person name="Steindorff A."/>
            <person name="Hensen N."/>
            <person name="Bonometti L."/>
            <person name="Westerberg I."/>
            <person name="Brannstrom I.O."/>
            <person name="Guillou S."/>
            <person name="Cros-Aarteil S."/>
            <person name="Calhoun S."/>
            <person name="Haridas S."/>
            <person name="Kuo A."/>
            <person name="Mondo S."/>
            <person name="Pangilinan J."/>
            <person name="Riley R."/>
            <person name="Labutti K."/>
            <person name="Andreopoulos B."/>
            <person name="Lipzen A."/>
            <person name="Chen C."/>
            <person name="Yanf M."/>
            <person name="Daum C."/>
            <person name="Ng V."/>
            <person name="Clum A."/>
            <person name="Ohm R."/>
            <person name="Martin F."/>
            <person name="Silar P."/>
            <person name="Natvig D."/>
            <person name="Lalanne C."/>
            <person name="Gautier V."/>
            <person name="Ament-Velasquez S.L."/>
            <person name="Kruys A."/>
            <person name="Hutchinson M.I."/>
            <person name="Powell A.J."/>
            <person name="Barry K."/>
            <person name="Miller A.N."/>
            <person name="Grigoriev I.V."/>
            <person name="Debuchy R."/>
            <person name="Gladieux P."/>
            <person name="Thoren M.H."/>
            <person name="Johannesson H."/>
        </authorList>
    </citation>
    <scope>NUCLEOTIDE SEQUENCE</scope>
    <source>
        <strain evidence="3">CBS 359.72</strain>
    </source>
</reference>
<gene>
    <name evidence="3" type="ORF">C7999DRAFT_42011</name>
</gene>
<feature type="coiled-coil region" evidence="1">
    <location>
        <begin position="440"/>
        <end position="467"/>
    </location>
</feature>
<feature type="coiled-coil region" evidence="1">
    <location>
        <begin position="583"/>
        <end position="638"/>
    </location>
</feature>
<name>A0AAN7HMG1_9PEZI</name>
<accession>A0AAN7HMG1</accession>
<feature type="coiled-coil region" evidence="1">
    <location>
        <begin position="147"/>
        <end position="188"/>
    </location>
</feature>
<dbReference type="AlphaFoldDB" id="A0AAN7HMG1"/>
<reference evidence="3" key="1">
    <citation type="journal article" date="2023" name="Mol. Phylogenet. Evol.">
        <title>Genome-scale phylogeny and comparative genomics of the fungal order Sordariales.</title>
        <authorList>
            <person name="Hensen N."/>
            <person name="Bonometti L."/>
            <person name="Westerberg I."/>
            <person name="Brannstrom I.O."/>
            <person name="Guillou S."/>
            <person name="Cros-Aarteil S."/>
            <person name="Calhoun S."/>
            <person name="Haridas S."/>
            <person name="Kuo A."/>
            <person name="Mondo S."/>
            <person name="Pangilinan J."/>
            <person name="Riley R."/>
            <person name="LaButti K."/>
            <person name="Andreopoulos B."/>
            <person name="Lipzen A."/>
            <person name="Chen C."/>
            <person name="Yan M."/>
            <person name="Daum C."/>
            <person name="Ng V."/>
            <person name="Clum A."/>
            <person name="Steindorff A."/>
            <person name="Ohm R.A."/>
            <person name="Martin F."/>
            <person name="Silar P."/>
            <person name="Natvig D.O."/>
            <person name="Lalanne C."/>
            <person name="Gautier V."/>
            <person name="Ament-Velasquez S.L."/>
            <person name="Kruys A."/>
            <person name="Hutchinson M.I."/>
            <person name="Powell A.J."/>
            <person name="Barry K."/>
            <person name="Miller A.N."/>
            <person name="Grigoriev I.V."/>
            <person name="Debuchy R."/>
            <person name="Gladieux P."/>
            <person name="Hiltunen Thoren M."/>
            <person name="Johannesson H."/>
        </authorList>
    </citation>
    <scope>NUCLEOTIDE SEQUENCE</scope>
    <source>
        <strain evidence="3">CBS 359.72</strain>
    </source>
</reference>
<evidence type="ECO:0000313" key="3">
    <source>
        <dbReference type="EMBL" id="KAK4246590.1"/>
    </source>
</evidence>
<sequence>MAGDLDLPIALRRTRRSISCTKQDSSCASPKRPTEETLALHTPKSKKRRVRISDPGPSFARTEAGEPSTGLTPIINRTSLSSSRISRRRSTPGRLFPSSSSDNAGIDTKDLPLGGEVHFLPLRQVLDGRVKRRIRRNGLSEEMNNISAERRRRAAETKAEIERLKAELAEKDEEIERLQDETVVLDTERVWELEQQVASLKRELASRSGVQQELSSSPPPEWTRAARDSYQDDIMDFVVGDDTEEFGEVTRADLACGTPTRRMLTSFPTPPATSPEPQLPQTPCRRSFNAPLSSVGVQATFPDPEKRQLEEELDSLRFEVNKLTATLESYSALSSRLSAKLVPLSNLTPCEPSSQESPDLEAHLTTVLQTLSDRTAALAELNSSLQELGFPGSDAFEVIESLRASFRSARLELEYITPGEITLPLNGAAAGVLDLVLVRLRDLAKRNRDAEDAIDEYRATQLSLRQQLGARVDAMDRLAAQLTVSERAVRDKDARTAELETGLVRARAAVRAYAHDVAALEAQLVERLGAEQHRDEEEAESDLEEKLAAAVAQTTALETQLAALDGAHKEQLATLNQAHGAALAERDARVSELRAQVEQTRDALHAAHQTVQRLRVENEQLGEANKRLREENQREKSRAEEVIVGMKGELERVMKAAEAFLNGAAAAGRQKRRYDSGLGLLDEEVQDVDA</sequence>
<keyword evidence="1" id="KW-0175">Coiled coil</keyword>